<evidence type="ECO:0000256" key="6">
    <source>
        <dbReference type="ARBA" id="ARBA00023180"/>
    </source>
</evidence>
<evidence type="ECO:0000256" key="2">
    <source>
        <dbReference type="ARBA" id="ARBA00006058"/>
    </source>
</evidence>
<name>A0A851F2Q3_PITSO</name>
<comment type="similarity">
    <text evidence="2">Belongs to the prominin family.</text>
</comment>
<keyword evidence="6" id="KW-0325">Glycoprotein</keyword>
<feature type="transmembrane region" description="Helical" evidence="7">
    <location>
        <begin position="43"/>
        <end position="64"/>
    </location>
</feature>
<organism evidence="8 9">
    <name type="scientific">Pitta sordida</name>
    <name type="common">Hooded pitta</name>
    <dbReference type="NCBI Taxonomy" id="9163"/>
    <lineage>
        <taxon>Eukaryota</taxon>
        <taxon>Metazoa</taxon>
        <taxon>Chordata</taxon>
        <taxon>Craniata</taxon>
        <taxon>Vertebrata</taxon>
        <taxon>Euteleostomi</taxon>
        <taxon>Archelosauria</taxon>
        <taxon>Archosauria</taxon>
        <taxon>Dinosauria</taxon>
        <taxon>Saurischia</taxon>
        <taxon>Theropoda</taxon>
        <taxon>Coelurosauria</taxon>
        <taxon>Aves</taxon>
        <taxon>Neognathae</taxon>
        <taxon>Neoaves</taxon>
        <taxon>Telluraves</taxon>
        <taxon>Australaves</taxon>
        <taxon>Passeriformes</taxon>
        <taxon>Pittidae</taxon>
        <taxon>Pitta</taxon>
    </lineage>
</organism>
<evidence type="ECO:0000256" key="5">
    <source>
        <dbReference type="ARBA" id="ARBA00023136"/>
    </source>
</evidence>
<feature type="non-terminal residue" evidence="8">
    <location>
        <position position="605"/>
    </location>
</feature>
<dbReference type="EMBL" id="WEKX01006559">
    <property type="protein sequence ID" value="NWI87390.1"/>
    <property type="molecule type" value="Genomic_DNA"/>
</dbReference>
<evidence type="ECO:0000256" key="7">
    <source>
        <dbReference type="SAM" id="Phobius"/>
    </source>
</evidence>
<dbReference type="GO" id="GO:0060219">
    <property type="term" value="P:camera-type eye photoreceptor cell differentiation"/>
    <property type="evidence" value="ECO:0007669"/>
    <property type="project" value="TreeGrafter"/>
</dbReference>
<comment type="subcellular location">
    <subcellularLocation>
        <location evidence="1">Cell projection</location>
        <location evidence="1">Microvillus membrane</location>
        <topology evidence="1">Multi-pass membrane protein</topology>
    </subcellularLocation>
</comment>
<dbReference type="GO" id="GO:0031528">
    <property type="term" value="C:microvillus membrane"/>
    <property type="evidence" value="ECO:0007669"/>
    <property type="project" value="UniProtKB-SubCell"/>
</dbReference>
<evidence type="ECO:0000256" key="4">
    <source>
        <dbReference type="ARBA" id="ARBA00022989"/>
    </source>
</evidence>
<feature type="transmembrane region" description="Helical" evidence="7">
    <location>
        <begin position="70"/>
        <end position="96"/>
    </location>
</feature>
<keyword evidence="4 7" id="KW-1133">Transmembrane helix</keyword>
<keyword evidence="9" id="KW-1185">Reference proteome</keyword>
<evidence type="ECO:0000256" key="1">
    <source>
        <dbReference type="ARBA" id="ARBA00004475"/>
    </source>
</evidence>
<feature type="transmembrane region" description="Helical" evidence="7">
    <location>
        <begin position="375"/>
        <end position="404"/>
    </location>
</feature>
<dbReference type="PANTHER" id="PTHR22730">
    <property type="entry name" value="PROMININ PROM PROTEIN"/>
    <property type="match status" value="1"/>
</dbReference>
<feature type="transmembrane region" description="Helical" evidence="7">
    <location>
        <begin position="425"/>
        <end position="449"/>
    </location>
</feature>
<accession>A0A851F2Q3</accession>
<protein>
    <submittedName>
        <fullName evidence="8">PRM1A protein</fullName>
    </submittedName>
</protein>
<feature type="non-terminal residue" evidence="8">
    <location>
        <position position="1"/>
    </location>
</feature>
<dbReference type="Proteomes" id="UP000633448">
    <property type="component" value="Unassembled WGS sequence"/>
</dbReference>
<keyword evidence="5 7" id="KW-0472">Membrane</keyword>
<dbReference type="GO" id="GO:0009986">
    <property type="term" value="C:cell surface"/>
    <property type="evidence" value="ECO:0007669"/>
    <property type="project" value="TreeGrafter"/>
</dbReference>
<dbReference type="PANTHER" id="PTHR22730:SF3">
    <property type="entry name" value="PROMININ-1"/>
    <property type="match status" value="1"/>
</dbReference>
<dbReference type="AlphaFoldDB" id="A0A851F2Q3"/>
<comment type="caution">
    <text evidence="8">The sequence shown here is derived from an EMBL/GenBank/DDBJ whole genome shotgun (WGS) entry which is preliminary data.</text>
</comment>
<gene>
    <name evidence="8" type="primary">Prom1a_0</name>
    <name evidence="8" type="ORF">PITSOR_R11624</name>
</gene>
<dbReference type="GO" id="GO:0015485">
    <property type="term" value="F:cholesterol binding"/>
    <property type="evidence" value="ECO:0007669"/>
    <property type="project" value="TreeGrafter"/>
</dbReference>
<proteinExistence type="inferred from homology"/>
<sequence>VPAKTYDTGAYHEPGAIGILFKIVHAFLYLVQPNSFPQGKQIILFFNTDVLLPENVVLTLQAIYYEIGFIVSAALGLLFILLLPLVGLCFCMCRCCDNCGGEMHQRQKKNADCQRSCFATFLFVASLIIRQVVGVLCAYAANQHLTNQVRGAKKLVNSNFKDLKIFLNDTPAQIDYLVSQYNTTKDKALSDLNKSMLLSRCKMHFKAIRETKEALENVSVSVEVLQEGTERLHANLTDVKMHLSNTLNDSACSAAQAASTCNVIRNSLSQLNINANFSGLPGVSSQLAKVNDVLKIDLSSLVQKVSFNDTPDLVVNQTRNILSDIKTVLESIGSNITTFTKALPVQKILADLMIYLTQSEAYVQDYFPVVEQYDFYRWLGCLILCCMVVLILVFYYLGLLCGTCGYDKHASPTTRGCISNTGGNFLMAGVGFSFLFSWVLMIVVVLTFVTGGNVEKLVCEPFEDKNLFKILDTPYLLNQHWKNYLAGILFKNPNVNLTFEKVYSDCKENKGIYTSLHLEYLFNINEFLNISMYTEDVALRIEHIQINLSKIVLLDEIGKENLLNFSSSGIDGIDFSAYLTEINKSVTKVDLLSFANDLEARADQL</sequence>
<dbReference type="GO" id="GO:0005929">
    <property type="term" value="C:cilium"/>
    <property type="evidence" value="ECO:0007669"/>
    <property type="project" value="TreeGrafter"/>
</dbReference>
<feature type="transmembrane region" description="Helical" evidence="7">
    <location>
        <begin position="15"/>
        <end position="31"/>
    </location>
</feature>
<reference evidence="8" key="1">
    <citation type="submission" date="2019-10" db="EMBL/GenBank/DDBJ databases">
        <title>Bird 10,000 Genomes (B10K) Project - Family phase.</title>
        <authorList>
            <person name="Zhang G."/>
        </authorList>
    </citation>
    <scope>NUCLEOTIDE SEQUENCE</scope>
    <source>
        <strain evidence="8">B10K-DU-002-53</strain>
        <tissue evidence="8">Muscle</tissue>
    </source>
</reference>
<evidence type="ECO:0000313" key="9">
    <source>
        <dbReference type="Proteomes" id="UP000633448"/>
    </source>
</evidence>
<dbReference type="GO" id="GO:0045494">
    <property type="term" value="P:photoreceptor cell maintenance"/>
    <property type="evidence" value="ECO:0007669"/>
    <property type="project" value="TreeGrafter"/>
</dbReference>
<dbReference type="Pfam" id="PF05478">
    <property type="entry name" value="Prominin"/>
    <property type="match status" value="1"/>
</dbReference>
<dbReference type="GO" id="GO:0071914">
    <property type="term" value="C:prominosome"/>
    <property type="evidence" value="ECO:0007669"/>
    <property type="project" value="TreeGrafter"/>
</dbReference>
<keyword evidence="3 7" id="KW-0812">Transmembrane</keyword>
<evidence type="ECO:0000313" key="8">
    <source>
        <dbReference type="EMBL" id="NWI87390.1"/>
    </source>
</evidence>
<dbReference type="OrthoDB" id="6229420at2759"/>
<dbReference type="InterPro" id="IPR008795">
    <property type="entry name" value="Prominin"/>
</dbReference>
<dbReference type="GO" id="GO:0016324">
    <property type="term" value="C:apical plasma membrane"/>
    <property type="evidence" value="ECO:0007669"/>
    <property type="project" value="TreeGrafter"/>
</dbReference>
<evidence type="ECO:0000256" key="3">
    <source>
        <dbReference type="ARBA" id="ARBA00022692"/>
    </source>
</evidence>